<reference evidence="1" key="1">
    <citation type="submission" date="2023-08" db="EMBL/GenBank/DDBJ databases">
        <title>Genomic analyses of the natural microbiome of Caenorhabditis elegans.</title>
        <authorList>
            <person name="Samuel B."/>
        </authorList>
    </citation>
    <scope>NUCLEOTIDE SEQUENCE</scope>
    <source>
        <strain evidence="1">BIGb0220</strain>
    </source>
</reference>
<gene>
    <name evidence="1" type="ORF">M2256_001674</name>
</gene>
<proteinExistence type="predicted"/>
<comment type="caution">
    <text evidence="1">The sequence shown here is derived from an EMBL/GenBank/DDBJ whole genome shotgun (WGS) entry which is preliminary data.</text>
</comment>
<dbReference type="AlphaFoldDB" id="A0AAW5TSX8"/>
<dbReference type="EMBL" id="JAOQNN010000001">
    <property type="protein sequence ID" value="MCW2281216.1"/>
    <property type="molecule type" value="Genomic_DNA"/>
</dbReference>
<organism evidence="1 2">
    <name type="scientific">Lactococcus lactis</name>
    <dbReference type="NCBI Taxonomy" id="1358"/>
    <lineage>
        <taxon>Bacteria</taxon>
        <taxon>Bacillati</taxon>
        <taxon>Bacillota</taxon>
        <taxon>Bacilli</taxon>
        <taxon>Lactobacillales</taxon>
        <taxon>Streptococcaceae</taxon>
        <taxon>Lactococcus</taxon>
    </lineage>
</organism>
<dbReference type="Proteomes" id="UP001207687">
    <property type="component" value="Unassembled WGS sequence"/>
</dbReference>
<sequence length="289" mass="33262">MNQKEIKAMKAQIVEASALNVGYYETVIPALIEKIDPDTFFKLMGRESGEWLLEAAKSQNRAEFQNILVSEAVKWMSYSDFKSIAHYFFNYRQSQEEILVKPLEVTASFFQTLQSRSDEVFYSKGEAMESEPFEITFETVKAKVLEDLVKAQSDFKQKMLEQSPTEIFDQASKILYVSDALFELEHFVEEFTEEDYEEGIYSYDQQLSALIDCYISNPSVNGSELFLTAAESAWHFVDGNYEVGSDDKNFFMAHYVANTFEFSTYLEAQNSKGRETTEQRATDKKSPTL</sequence>
<protein>
    <submittedName>
        <fullName evidence="1">Uncharacterized protein</fullName>
    </submittedName>
</protein>
<evidence type="ECO:0000313" key="2">
    <source>
        <dbReference type="Proteomes" id="UP001207687"/>
    </source>
</evidence>
<accession>A0AAW5TSX8</accession>
<name>A0AAW5TSX8_9LACT</name>
<evidence type="ECO:0000313" key="1">
    <source>
        <dbReference type="EMBL" id="MCW2281216.1"/>
    </source>
</evidence>
<dbReference type="RefSeq" id="WP_264653913.1">
    <property type="nucleotide sequence ID" value="NZ_JAOQNN010000001.1"/>
</dbReference>